<keyword evidence="5" id="KW-1185">Reference proteome</keyword>
<dbReference type="AlphaFoldDB" id="A0A803SQR6"/>
<proteinExistence type="predicted"/>
<dbReference type="InterPro" id="IPR002223">
    <property type="entry name" value="Kunitz_BPTI"/>
</dbReference>
<dbReference type="Proteomes" id="UP000001646">
    <property type="component" value="Unplaced"/>
</dbReference>
<evidence type="ECO:0000259" key="3">
    <source>
        <dbReference type="PROSITE" id="PS50279"/>
    </source>
</evidence>
<reference evidence="4" key="1">
    <citation type="submission" date="2009-12" db="EMBL/GenBank/DDBJ databases">
        <title>The Genome Sequence of Anolis carolinensis (Green Anole Lizard).</title>
        <authorList>
            <consortium name="The Genome Sequencing Platform"/>
            <person name="Di Palma F."/>
            <person name="Alfoldi J."/>
            <person name="Heiman D."/>
            <person name="Young S."/>
            <person name="Grabherr M."/>
            <person name="Johnson J."/>
            <person name="Lander E.S."/>
            <person name="Lindblad-Toh K."/>
        </authorList>
    </citation>
    <scope>NUCLEOTIDE SEQUENCE [LARGE SCALE GENOMIC DNA]</scope>
    <source>
        <strain evidence="4">JBL SC #1</strain>
    </source>
</reference>
<dbReference type="Gene3D" id="4.10.410.10">
    <property type="entry name" value="Pancreatic trypsin inhibitor Kunitz domain"/>
    <property type="match status" value="1"/>
</dbReference>
<evidence type="ECO:0000256" key="1">
    <source>
        <dbReference type="ARBA" id="ARBA00023157"/>
    </source>
</evidence>
<dbReference type="InParanoid" id="A0A803SQR6"/>
<dbReference type="PANTHER" id="PTHR10083:SF374">
    <property type="entry name" value="BPTI_KUNITZ INHIBITOR DOMAIN-CONTAINING PROTEIN"/>
    <property type="match status" value="1"/>
</dbReference>
<keyword evidence="1" id="KW-1015">Disulfide bond</keyword>
<organism evidence="4 5">
    <name type="scientific">Anolis carolinensis</name>
    <name type="common">Green anole</name>
    <name type="synonym">American chameleon</name>
    <dbReference type="NCBI Taxonomy" id="28377"/>
    <lineage>
        <taxon>Eukaryota</taxon>
        <taxon>Metazoa</taxon>
        <taxon>Chordata</taxon>
        <taxon>Craniata</taxon>
        <taxon>Vertebrata</taxon>
        <taxon>Euteleostomi</taxon>
        <taxon>Lepidosauria</taxon>
        <taxon>Squamata</taxon>
        <taxon>Bifurcata</taxon>
        <taxon>Unidentata</taxon>
        <taxon>Episquamata</taxon>
        <taxon>Toxicofera</taxon>
        <taxon>Iguania</taxon>
        <taxon>Dactyloidae</taxon>
        <taxon>Anolis</taxon>
    </lineage>
</organism>
<dbReference type="FunFam" id="4.10.410.10:FF:000013">
    <property type="entry name" value="Tissue factor pathway inhibitor"/>
    <property type="match status" value="1"/>
</dbReference>
<dbReference type="InterPro" id="IPR050098">
    <property type="entry name" value="TFPI/VKTCI-like"/>
</dbReference>
<dbReference type="InterPro" id="IPR036880">
    <property type="entry name" value="Kunitz_BPTI_sf"/>
</dbReference>
<dbReference type="Ensembl" id="ENSACAT00000046184.1">
    <property type="protein sequence ID" value="ENSACAP00000025306.1"/>
    <property type="gene ID" value="ENSACAG00000040280.1"/>
</dbReference>
<dbReference type="PANTHER" id="PTHR10083">
    <property type="entry name" value="KUNITZ-TYPE PROTEASE INHIBITOR-RELATED"/>
    <property type="match status" value="1"/>
</dbReference>
<dbReference type="SMART" id="SM00131">
    <property type="entry name" value="KU"/>
    <property type="match status" value="1"/>
</dbReference>
<dbReference type="SUPFAM" id="SSF57362">
    <property type="entry name" value="BPTI-like"/>
    <property type="match status" value="1"/>
</dbReference>
<evidence type="ECO:0000313" key="5">
    <source>
        <dbReference type="Proteomes" id="UP000001646"/>
    </source>
</evidence>
<reference evidence="4" key="2">
    <citation type="submission" date="2025-08" db="UniProtKB">
        <authorList>
            <consortium name="Ensembl"/>
        </authorList>
    </citation>
    <scope>IDENTIFICATION</scope>
</reference>
<dbReference type="GeneTree" id="ENSGT00940000160767"/>
<protein>
    <recommendedName>
        <fullName evidence="3">BPTI/Kunitz inhibitor domain-containing protein</fullName>
    </recommendedName>
</protein>
<evidence type="ECO:0000256" key="2">
    <source>
        <dbReference type="SAM" id="MobiDB-lite"/>
    </source>
</evidence>
<name>A0A803SQR6_ANOCA</name>
<feature type="region of interest" description="Disordered" evidence="2">
    <location>
        <begin position="83"/>
        <end position="106"/>
    </location>
</feature>
<evidence type="ECO:0000313" key="4">
    <source>
        <dbReference type="Ensembl" id="ENSACAP00000025306.1"/>
    </source>
</evidence>
<sequence length="106" mass="12220">QGILDRIQTVSIHNFSISLGQDLLPSLCVMRVDRGVCRAQEKRFFYNYTIGKCRPFSYSGCGGNENNFTTRKSCLQMCKKAWTKRSNENPSEKKETSEADCWRNCH</sequence>
<dbReference type="PROSITE" id="PS00280">
    <property type="entry name" value="BPTI_KUNITZ_1"/>
    <property type="match status" value="1"/>
</dbReference>
<dbReference type="GO" id="GO:0004867">
    <property type="term" value="F:serine-type endopeptidase inhibitor activity"/>
    <property type="evidence" value="ECO:0007669"/>
    <property type="project" value="InterPro"/>
</dbReference>
<feature type="compositionally biased region" description="Basic and acidic residues" evidence="2">
    <location>
        <begin position="85"/>
        <end position="106"/>
    </location>
</feature>
<reference evidence="4" key="3">
    <citation type="submission" date="2025-09" db="UniProtKB">
        <authorList>
            <consortium name="Ensembl"/>
        </authorList>
    </citation>
    <scope>IDENTIFICATION</scope>
</reference>
<feature type="domain" description="BPTI/Kunitz inhibitor" evidence="3">
    <location>
        <begin position="28"/>
        <end position="78"/>
    </location>
</feature>
<accession>A0A803SQR6</accession>
<dbReference type="PRINTS" id="PR00759">
    <property type="entry name" value="BASICPTASE"/>
</dbReference>
<dbReference type="Pfam" id="PF00014">
    <property type="entry name" value="Kunitz_BPTI"/>
    <property type="match status" value="1"/>
</dbReference>
<dbReference type="PROSITE" id="PS50279">
    <property type="entry name" value="BPTI_KUNITZ_2"/>
    <property type="match status" value="1"/>
</dbReference>
<dbReference type="InterPro" id="IPR020901">
    <property type="entry name" value="Prtase_inh_Kunz-CS"/>
</dbReference>